<evidence type="ECO:0000313" key="2">
    <source>
        <dbReference type="Proteomes" id="UP000813423"/>
    </source>
</evidence>
<evidence type="ECO:0000313" key="1">
    <source>
        <dbReference type="EMBL" id="KAH1891989.1"/>
    </source>
</evidence>
<organism evidence="1 2">
    <name type="scientific">Aspergillus fumigatus</name>
    <name type="common">Neosartorya fumigata</name>
    <dbReference type="NCBI Taxonomy" id="746128"/>
    <lineage>
        <taxon>Eukaryota</taxon>
        <taxon>Fungi</taxon>
        <taxon>Dikarya</taxon>
        <taxon>Ascomycota</taxon>
        <taxon>Pezizomycotina</taxon>
        <taxon>Eurotiomycetes</taxon>
        <taxon>Eurotiomycetidae</taxon>
        <taxon>Eurotiales</taxon>
        <taxon>Aspergillaceae</taxon>
        <taxon>Aspergillus</taxon>
        <taxon>Aspergillus subgen. Fumigati</taxon>
    </lineage>
</organism>
<name>A0A9P8N8T1_ASPFM</name>
<dbReference type="EMBL" id="JAIBSC010000282">
    <property type="protein sequence ID" value="KAH1891989.1"/>
    <property type="molecule type" value="Genomic_DNA"/>
</dbReference>
<protein>
    <submittedName>
        <fullName evidence="1">Uncharacterized protein</fullName>
    </submittedName>
</protein>
<dbReference type="Proteomes" id="UP000813423">
    <property type="component" value="Unassembled WGS sequence"/>
</dbReference>
<accession>A0A9P8N8T1</accession>
<dbReference type="AlphaFoldDB" id="A0A9P8N8T1"/>
<sequence length="122" mass="13992">MSSTQFQRILASCEIIWGKGDYDIDVERDDWMTYWAVVKKDLGTSYGPPLTMTGVCGSENHAWSELDRMLRIWAEQIRSGQPMTDDQTLEIFGGPNGQNKPILRQFIAWMNEREMDGTVKQA</sequence>
<proteinExistence type="predicted"/>
<reference evidence="1" key="1">
    <citation type="submission" date="2021-08" db="EMBL/GenBank/DDBJ databases">
        <title>Global Aspergillus fumigatus from environmental and clinical sources.</title>
        <authorList>
            <person name="Barber A."/>
            <person name="Sae-Ong T."/>
        </authorList>
    </citation>
    <scope>NUCLEOTIDE SEQUENCE</scope>
    <source>
        <strain evidence="1">NRZ-2016-071</strain>
    </source>
</reference>
<comment type="caution">
    <text evidence="1">The sequence shown here is derived from an EMBL/GenBank/DDBJ whole genome shotgun (WGS) entry which is preliminary data.</text>
</comment>
<gene>
    <name evidence="1" type="ORF">KXV57_004400</name>
</gene>